<dbReference type="PIRSF" id="PIRSF006060">
    <property type="entry name" value="AA_transporter"/>
    <property type="match status" value="1"/>
</dbReference>
<reference evidence="8" key="1">
    <citation type="journal article" date="2019" name="Int. J. Syst. Evol. Microbiol.">
        <title>The Global Catalogue of Microorganisms (GCM) 10K type strain sequencing project: providing services to taxonomists for standard genome sequencing and annotation.</title>
        <authorList>
            <consortium name="The Broad Institute Genomics Platform"/>
            <consortium name="The Broad Institute Genome Sequencing Center for Infectious Disease"/>
            <person name="Wu L."/>
            <person name="Ma J."/>
        </authorList>
    </citation>
    <scope>NUCLEOTIDE SEQUENCE [LARGE SCALE GENOMIC DNA]</scope>
    <source>
        <strain evidence="8">JCM 15672</strain>
    </source>
</reference>
<feature type="transmembrane region" description="Helical" evidence="6">
    <location>
        <begin position="175"/>
        <end position="195"/>
    </location>
</feature>
<evidence type="ECO:0000256" key="1">
    <source>
        <dbReference type="ARBA" id="ARBA00004651"/>
    </source>
</evidence>
<dbReference type="Proteomes" id="UP001501196">
    <property type="component" value="Unassembled WGS sequence"/>
</dbReference>
<feature type="transmembrane region" description="Helical" evidence="6">
    <location>
        <begin position="358"/>
        <end position="382"/>
    </location>
</feature>
<keyword evidence="8" id="KW-1185">Reference proteome</keyword>
<feature type="transmembrane region" description="Helical" evidence="6">
    <location>
        <begin position="149"/>
        <end position="168"/>
    </location>
</feature>
<evidence type="ECO:0000313" key="7">
    <source>
        <dbReference type="EMBL" id="GAA2026605.1"/>
    </source>
</evidence>
<organism evidence="7 8">
    <name type="scientific">Agromyces tropicus</name>
    <dbReference type="NCBI Taxonomy" id="555371"/>
    <lineage>
        <taxon>Bacteria</taxon>
        <taxon>Bacillati</taxon>
        <taxon>Actinomycetota</taxon>
        <taxon>Actinomycetes</taxon>
        <taxon>Micrococcales</taxon>
        <taxon>Microbacteriaceae</taxon>
        <taxon>Agromyces</taxon>
    </lineage>
</organism>
<feature type="transmembrane region" description="Helical" evidence="6">
    <location>
        <begin position="455"/>
        <end position="475"/>
    </location>
</feature>
<name>A0ABP5FHA4_9MICO</name>
<accession>A0ABP5FHA4</accession>
<dbReference type="PANTHER" id="PTHR42770">
    <property type="entry name" value="AMINO ACID TRANSPORTER-RELATED"/>
    <property type="match status" value="1"/>
</dbReference>
<dbReference type="PANTHER" id="PTHR42770:SF16">
    <property type="entry name" value="AMINO ACID PERMEASE"/>
    <property type="match status" value="1"/>
</dbReference>
<feature type="transmembrane region" description="Helical" evidence="6">
    <location>
        <begin position="207"/>
        <end position="231"/>
    </location>
</feature>
<comment type="subcellular location">
    <subcellularLocation>
        <location evidence="1">Cell membrane</location>
        <topology evidence="1">Multi-pass membrane protein</topology>
    </subcellularLocation>
</comment>
<comment type="caution">
    <text evidence="7">The sequence shown here is derived from an EMBL/GenBank/DDBJ whole genome shotgun (WGS) entry which is preliminary data.</text>
</comment>
<evidence type="ECO:0000313" key="8">
    <source>
        <dbReference type="Proteomes" id="UP001501196"/>
    </source>
</evidence>
<feature type="transmembrane region" description="Helical" evidence="6">
    <location>
        <begin position="252"/>
        <end position="275"/>
    </location>
</feature>
<evidence type="ECO:0000256" key="6">
    <source>
        <dbReference type="SAM" id="Phobius"/>
    </source>
</evidence>
<evidence type="ECO:0000256" key="3">
    <source>
        <dbReference type="ARBA" id="ARBA00022692"/>
    </source>
</evidence>
<keyword evidence="4 6" id="KW-1133">Transmembrane helix</keyword>
<evidence type="ECO:0000256" key="5">
    <source>
        <dbReference type="ARBA" id="ARBA00023136"/>
    </source>
</evidence>
<proteinExistence type="predicted"/>
<dbReference type="InterPro" id="IPR002293">
    <property type="entry name" value="AA/rel_permease1"/>
</dbReference>
<dbReference type="RefSeq" id="WP_344369532.1">
    <property type="nucleotide sequence ID" value="NZ_BAAAPW010000001.1"/>
</dbReference>
<evidence type="ECO:0000256" key="4">
    <source>
        <dbReference type="ARBA" id="ARBA00022989"/>
    </source>
</evidence>
<feature type="transmembrane region" description="Helical" evidence="6">
    <location>
        <begin position="295"/>
        <end position="320"/>
    </location>
</feature>
<feature type="transmembrane region" description="Helical" evidence="6">
    <location>
        <begin position="36"/>
        <end position="60"/>
    </location>
</feature>
<dbReference type="EMBL" id="BAAAPW010000001">
    <property type="protein sequence ID" value="GAA2026605.1"/>
    <property type="molecule type" value="Genomic_DNA"/>
</dbReference>
<sequence>MTENTVAPDSAPAAPPSADLEGAPALRGKIGVLEMVLMVLAWSAPIVVVSGVTAFIIAFAGNAAPMAFGVSMAILVIFAVGFVTMTRYVENPGAFYAYITAGLGKAVGLGSGFLAFVGYFLLGLGTVAFFAVSTKSVVEDVFHGPDVPWFVYAALCVVIVGVLGYFRIDLSAKVLAVAMLLEVGLVGLFDVSVLYQGGAEGLSAEPFSWEAFTSGSIGLGILFAATCFSGFETTAVFREEAKDPRKTVPRATFLAVISIGLLYVISTYALIIAYGTSNATQVSYDSPATMFPDAVGAYVGAWAQDAVSVLVATSAFAAVLSCQNILARYGYSLGRDGVLHGALGEVHSDHGSPHRASILVTTFFAVGTILMLVSGGDVVFIYSQMLGTGGFAILTLIALTGIAIIVFFLRRSHIKENKLRTLVAPIVSTLAVLVVLYLAITNFTLLTGGSELDAVLLQGALWAMFGLGIGLALYYRRRKPAVYARIGRQ</sequence>
<feature type="transmembrane region" description="Helical" evidence="6">
    <location>
        <begin position="421"/>
        <end position="440"/>
    </location>
</feature>
<dbReference type="Pfam" id="PF13520">
    <property type="entry name" value="AA_permease_2"/>
    <property type="match status" value="1"/>
</dbReference>
<keyword evidence="5 6" id="KW-0472">Membrane</keyword>
<dbReference type="Gene3D" id="1.20.1740.10">
    <property type="entry name" value="Amino acid/polyamine transporter I"/>
    <property type="match status" value="1"/>
</dbReference>
<keyword evidence="3 6" id="KW-0812">Transmembrane</keyword>
<feature type="transmembrane region" description="Helical" evidence="6">
    <location>
        <begin position="106"/>
        <end position="129"/>
    </location>
</feature>
<dbReference type="InterPro" id="IPR050367">
    <property type="entry name" value="APC_superfamily"/>
</dbReference>
<feature type="transmembrane region" description="Helical" evidence="6">
    <location>
        <begin position="66"/>
        <end position="85"/>
    </location>
</feature>
<protein>
    <submittedName>
        <fullName evidence="7">APC family permease</fullName>
    </submittedName>
</protein>
<feature type="transmembrane region" description="Helical" evidence="6">
    <location>
        <begin position="388"/>
        <end position="409"/>
    </location>
</feature>
<evidence type="ECO:0000256" key="2">
    <source>
        <dbReference type="ARBA" id="ARBA00022475"/>
    </source>
</evidence>
<keyword evidence="2" id="KW-1003">Cell membrane</keyword>
<gene>
    <name evidence="7" type="ORF">GCM10009819_07280</name>
</gene>